<keyword evidence="8 10" id="KW-0472">Membrane</keyword>
<feature type="transmembrane region" description="Helical" evidence="10">
    <location>
        <begin position="470"/>
        <end position="491"/>
    </location>
</feature>
<name>A0A9P0GFI3_9CUCU</name>
<dbReference type="PANTHER" id="PTHR11011:SF60">
    <property type="entry name" value="FATTY ACYL-COA REDUCTASE-RELATED"/>
    <property type="match status" value="1"/>
</dbReference>
<protein>
    <recommendedName>
        <fullName evidence="10">Fatty acyl-CoA reductase</fullName>
        <ecNumber evidence="10">1.2.1.84</ecNumber>
    </recommendedName>
</protein>
<dbReference type="CDD" id="cd09071">
    <property type="entry name" value="FAR_C"/>
    <property type="match status" value="1"/>
</dbReference>
<keyword evidence="10" id="KW-0560">Oxidoreductase</keyword>
<keyword evidence="7 10" id="KW-0443">Lipid metabolism</keyword>
<feature type="domain" description="Thioester reductase (TE)" evidence="12">
    <location>
        <begin position="16"/>
        <end position="285"/>
    </location>
</feature>
<dbReference type="InterPro" id="IPR026055">
    <property type="entry name" value="FAR"/>
</dbReference>
<dbReference type="GO" id="GO:0035336">
    <property type="term" value="P:long-chain fatty-acyl-CoA metabolic process"/>
    <property type="evidence" value="ECO:0007669"/>
    <property type="project" value="TreeGrafter"/>
</dbReference>
<keyword evidence="4 10" id="KW-0812">Transmembrane</keyword>
<proteinExistence type="inferred from homology"/>
<comment type="catalytic activity">
    <reaction evidence="9 10">
        <text>a long-chain fatty acyl-CoA + 2 NADPH + 2 H(+) = a long-chain primary fatty alcohol + 2 NADP(+) + CoA</text>
        <dbReference type="Rhea" id="RHEA:52716"/>
        <dbReference type="ChEBI" id="CHEBI:15378"/>
        <dbReference type="ChEBI" id="CHEBI:57287"/>
        <dbReference type="ChEBI" id="CHEBI:57783"/>
        <dbReference type="ChEBI" id="CHEBI:58349"/>
        <dbReference type="ChEBI" id="CHEBI:77396"/>
        <dbReference type="ChEBI" id="CHEBI:83139"/>
        <dbReference type="EC" id="1.2.1.84"/>
    </reaction>
</comment>
<dbReference type="PANTHER" id="PTHR11011">
    <property type="entry name" value="MALE STERILITY PROTEIN 2-RELATED"/>
    <property type="match status" value="1"/>
</dbReference>
<dbReference type="Gene3D" id="3.40.50.720">
    <property type="entry name" value="NAD(P)-binding Rossmann-like Domain"/>
    <property type="match status" value="1"/>
</dbReference>
<evidence type="ECO:0000256" key="4">
    <source>
        <dbReference type="ARBA" id="ARBA00022692"/>
    </source>
</evidence>
<evidence type="ECO:0000259" key="12">
    <source>
        <dbReference type="Pfam" id="PF07993"/>
    </source>
</evidence>
<evidence type="ECO:0000256" key="9">
    <source>
        <dbReference type="ARBA" id="ARBA00052530"/>
    </source>
</evidence>
<evidence type="ECO:0000256" key="7">
    <source>
        <dbReference type="ARBA" id="ARBA00023098"/>
    </source>
</evidence>
<keyword evidence="14" id="KW-1185">Reference proteome</keyword>
<comment type="subcellular location">
    <subcellularLocation>
        <location evidence="1">Membrane</location>
        <topology evidence="1">Multi-pass membrane protein</topology>
    </subcellularLocation>
</comment>
<comment type="function">
    <text evidence="10">Catalyzes the reduction of fatty acyl-CoA to fatty alcohols.</text>
</comment>
<dbReference type="InterPro" id="IPR013120">
    <property type="entry name" value="FAR_NAD-bd"/>
</dbReference>
<dbReference type="EC" id="1.2.1.84" evidence="10"/>
<reference evidence="13" key="1">
    <citation type="submission" date="2022-01" db="EMBL/GenBank/DDBJ databases">
        <authorList>
            <person name="King R."/>
        </authorList>
    </citation>
    <scope>NUCLEOTIDE SEQUENCE</scope>
</reference>
<evidence type="ECO:0000256" key="5">
    <source>
        <dbReference type="ARBA" id="ARBA00022857"/>
    </source>
</evidence>
<evidence type="ECO:0000259" key="11">
    <source>
        <dbReference type="Pfam" id="PF03015"/>
    </source>
</evidence>
<evidence type="ECO:0000256" key="1">
    <source>
        <dbReference type="ARBA" id="ARBA00004141"/>
    </source>
</evidence>
<evidence type="ECO:0000256" key="6">
    <source>
        <dbReference type="ARBA" id="ARBA00022989"/>
    </source>
</evidence>
<dbReference type="FunFam" id="3.40.50.720:FF:000143">
    <property type="entry name" value="Fatty acyl-CoA reductase"/>
    <property type="match status" value="1"/>
</dbReference>
<evidence type="ECO:0000256" key="2">
    <source>
        <dbReference type="ARBA" id="ARBA00005928"/>
    </source>
</evidence>
<evidence type="ECO:0000256" key="3">
    <source>
        <dbReference type="ARBA" id="ARBA00022516"/>
    </source>
</evidence>
<evidence type="ECO:0000256" key="8">
    <source>
        <dbReference type="ARBA" id="ARBA00023136"/>
    </source>
</evidence>
<dbReference type="OrthoDB" id="8195591at2759"/>
<dbReference type="Pfam" id="PF07993">
    <property type="entry name" value="NAD_binding_4"/>
    <property type="match status" value="1"/>
</dbReference>
<dbReference type="GO" id="GO:0080019">
    <property type="term" value="F:alcohol-forming very long-chain fatty acyl-CoA reductase activity"/>
    <property type="evidence" value="ECO:0007669"/>
    <property type="project" value="InterPro"/>
</dbReference>
<dbReference type="GO" id="GO:0016020">
    <property type="term" value="C:membrane"/>
    <property type="evidence" value="ECO:0007669"/>
    <property type="project" value="UniProtKB-SubCell"/>
</dbReference>
<dbReference type="EMBL" id="OV651818">
    <property type="protein sequence ID" value="CAH1111648.1"/>
    <property type="molecule type" value="Genomic_DNA"/>
</dbReference>
<dbReference type="InterPro" id="IPR033640">
    <property type="entry name" value="FAR_C"/>
</dbReference>
<dbReference type="AlphaFoldDB" id="A0A9P0GFI3"/>
<dbReference type="Pfam" id="PF03015">
    <property type="entry name" value="Sterile"/>
    <property type="match status" value="1"/>
</dbReference>
<dbReference type="GO" id="GO:0102965">
    <property type="term" value="F:alcohol-forming long-chain fatty acyl-CoA reductase activity"/>
    <property type="evidence" value="ECO:0007669"/>
    <property type="project" value="UniProtKB-EC"/>
</dbReference>
<feature type="domain" description="Fatty acyl-CoA reductase C-terminal" evidence="11">
    <location>
        <begin position="361"/>
        <end position="453"/>
    </location>
</feature>
<accession>A0A9P0GFI3</accession>
<comment type="similarity">
    <text evidence="2 10">Belongs to the fatty acyl-CoA reductase family.</text>
</comment>
<keyword evidence="5 10" id="KW-0521">NADP</keyword>
<evidence type="ECO:0000313" key="13">
    <source>
        <dbReference type="EMBL" id="CAH1111648.1"/>
    </source>
</evidence>
<keyword evidence="6 10" id="KW-1133">Transmembrane helix</keyword>
<dbReference type="GO" id="GO:0005777">
    <property type="term" value="C:peroxisome"/>
    <property type="evidence" value="ECO:0007669"/>
    <property type="project" value="TreeGrafter"/>
</dbReference>
<dbReference type="InterPro" id="IPR036291">
    <property type="entry name" value="NAD(P)-bd_dom_sf"/>
</dbReference>
<organism evidence="13 14">
    <name type="scientific">Psylliodes chrysocephalus</name>
    <dbReference type="NCBI Taxonomy" id="3402493"/>
    <lineage>
        <taxon>Eukaryota</taxon>
        <taxon>Metazoa</taxon>
        <taxon>Ecdysozoa</taxon>
        <taxon>Arthropoda</taxon>
        <taxon>Hexapoda</taxon>
        <taxon>Insecta</taxon>
        <taxon>Pterygota</taxon>
        <taxon>Neoptera</taxon>
        <taxon>Endopterygota</taxon>
        <taxon>Coleoptera</taxon>
        <taxon>Polyphaga</taxon>
        <taxon>Cucujiformia</taxon>
        <taxon>Chrysomeloidea</taxon>
        <taxon>Chrysomelidae</taxon>
        <taxon>Galerucinae</taxon>
        <taxon>Alticini</taxon>
        <taxon>Psylliodes</taxon>
    </lineage>
</organism>
<sequence length="500" mass="57699">MSCDVRSFYKDKNVLLTGGTGFLGKMIVEKLLRTCDVEGIYLIVRPKKGLAPEERLKSLFEEPILAKIRENKWKYYKKIHALEGNLAKKELGLSEEDKELIRNKINIVFHCGAFLNMDSKLSEAIITNVRGTLEILELIKGTQNFDAFVQISTSYSNCYEKVIKEKFYPPPVDPELLIRMSEELSPNILSSITNELIGKWPNCYVFTKAVAENLLLTKAKNLPVGLFRPAIVTSTVSEPIAGWSDNLYGPLGIVLSSYCGILRIIRANGNLKSHTVPGDMCINAILCFAWDLNNKWKTSQDTYNPPVMNFSAKNTKLLLSVRQYIDCINRSDYPPFKKAMWHQMLFLIESKFCYIILKFLLHTVPAYLIDSLLIMSARKARMKSIYVKIEKTSDILSHFLMNEWDISNESVKKMWENLDEKDRELFNFDINSIDLNLYFKNMVTGMKKFILKEDMTKAKIHKQRYKRLTLLHYTLKYSLIGLSVIPVYRTISRLVSQKKR</sequence>
<keyword evidence="3 10" id="KW-0444">Lipid biosynthesis</keyword>
<feature type="transmembrane region" description="Helical" evidence="10">
    <location>
        <begin position="354"/>
        <end position="375"/>
    </location>
</feature>
<gene>
    <name evidence="13" type="ORF">PSYICH_LOCUS11967</name>
</gene>
<evidence type="ECO:0000313" key="14">
    <source>
        <dbReference type="Proteomes" id="UP001153636"/>
    </source>
</evidence>
<evidence type="ECO:0000256" key="10">
    <source>
        <dbReference type="RuleBase" id="RU363097"/>
    </source>
</evidence>
<dbReference type="SUPFAM" id="SSF51735">
    <property type="entry name" value="NAD(P)-binding Rossmann-fold domains"/>
    <property type="match status" value="1"/>
</dbReference>
<dbReference type="CDD" id="cd05236">
    <property type="entry name" value="FAR-N_SDR_e"/>
    <property type="match status" value="1"/>
</dbReference>
<dbReference type="Proteomes" id="UP001153636">
    <property type="component" value="Chromosome 6"/>
</dbReference>